<dbReference type="InterPro" id="IPR000073">
    <property type="entry name" value="AB_hydrolase_1"/>
</dbReference>
<dbReference type="PANTHER" id="PTHR42977:SF3">
    <property type="entry name" value="AB HYDROLASE-1 DOMAIN-CONTAINING PROTEIN"/>
    <property type="match status" value="1"/>
</dbReference>
<evidence type="ECO:0000256" key="1">
    <source>
        <dbReference type="ARBA" id="ARBA00022801"/>
    </source>
</evidence>
<gene>
    <name evidence="3" type="ORF">ACFOYW_00200</name>
</gene>
<name>A0ABV8Q000_9MICO</name>
<dbReference type="Pfam" id="PF00561">
    <property type="entry name" value="Abhydrolase_1"/>
    <property type="match status" value="1"/>
</dbReference>
<dbReference type="PANTHER" id="PTHR42977">
    <property type="entry name" value="HYDROLASE-RELATED"/>
    <property type="match status" value="1"/>
</dbReference>
<keyword evidence="4" id="KW-1185">Reference proteome</keyword>
<protein>
    <submittedName>
        <fullName evidence="3">Alpha/beta fold hydrolase</fullName>
    </submittedName>
</protein>
<dbReference type="Gene3D" id="3.40.50.1820">
    <property type="entry name" value="alpha/beta hydrolase"/>
    <property type="match status" value="1"/>
</dbReference>
<proteinExistence type="predicted"/>
<dbReference type="RefSeq" id="WP_390226521.1">
    <property type="nucleotide sequence ID" value="NZ_JBHSCN010000001.1"/>
</dbReference>
<dbReference type="Proteomes" id="UP001595900">
    <property type="component" value="Unassembled WGS sequence"/>
</dbReference>
<evidence type="ECO:0000313" key="4">
    <source>
        <dbReference type="Proteomes" id="UP001595900"/>
    </source>
</evidence>
<dbReference type="EMBL" id="JBHSCN010000001">
    <property type="protein sequence ID" value="MFC4241777.1"/>
    <property type="molecule type" value="Genomic_DNA"/>
</dbReference>
<dbReference type="GO" id="GO:0016787">
    <property type="term" value="F:hydrolase activity"/>
    <property type="evidence" value="ECO:0007669"/>
    <property type="project" value="UniProtKB-KW"/>
</dbReference>
<dbReference type="InterPro" id="IPR051340">
    <property type="entry name" value="Haloalkane_dehalogenase"/>
</dbReference>
<reference evidence="4" key="1">
    <citation type="journal article" date="2019" name="Int. J. Syst. Evol. Microbiol.">
        <title>The Global Catalogue of Microorganisms (GCM) 10K type strain sequencing project: providing services to taxonomists for standard genome sequencing and annotation.</title>
        <authorList>
            <consortium name="The Broad Institute Genomics Platform"/>
            <consortium name="The Broad Institute Genome Sequencing Center for Infectious Disease"/>
            <person name="Wu L."/>
            <person name="Ma J."/>
        </authorList>
    </citation>
    <scope>NUCLEOTIDE SEQUENCE [LARGE SCALE GENOMIC DNA]</scope>
    <source>
        <strain evidence="4">CGMCC 1.10363</strain>
    </source>
</reference>
<accession>A0ABV8Q000</accession>
<dbReference type="PRINTS" id="PR00111">
    <property type="entry name" value="ABHYDROLASE"/>
</dbReference>
<feature type="domain" description="AB hydrolase-1" evidence="2">
    <location>
        <begin position="27"/>
        <end position="267"/>
    </location>
</feature>
<comment type="caution">
    <text evidence="3">The sequence shown here is derived from an EMBL/GenBank/DDBJ whole genome shotgun (WGS) entry which is preliminary data.</text>
</comment>
<keyword evidence="1 3" id="KW-0378">Hydrolase</keyword>
<sequence>MTDYSTHRVADLDLFVRRSTTAGPDAPTLVLLPGFPSSSAQYEGLIARLADDANLIAPDYPGFGHSQTPPTGDFTYTFDHLAGITEQLLLEELGLDRLWLYMFDFGAPVGFRIATRHPEKIAGLIIQNGNAYEAGLGPMMDIQRDFWADRNGVEPSIRELLTLPVTRAQYFDGAGRPEAINPDAPLLDQLHMEEPNRKDAFVDLLFDYQSNTAHYPEWQAYLRENQPPTLITWGANDQFFTAEGARAYLTDLPNAELHLLNGGHFASAEYTDDIAHHIHQFLATHR</sequence>
<organism evidence="3 4">
    <name type="scientific">Gryllotalpicola reticulitermitis</name>
    <dbReference type="NCBI Taxonomy" id="1184153"/>
    <lineage>
        <taxon>Bacteria</taxon>
        <taxon>Bacillati</taxon>
        <taxon>Actinomycetota</taxon>
        <taxon>Actinomycetes</taxon>
        <taxon>Micrococcales</taxon>
        <taxon>Microbacteriaceae</taxon>
        <taxon>Gryllotalpicola</taxon>
    </lineage>
</organism>
<dbReference type="InterPro" id="IPR029058">
    <property type="entry name" value="AB_hydrolase_fold"/>
</dbReference>
<evidence type="ECO:0000313" key="3">
    <source>
        <dbReference type="EMBL" id="MFC4241777.1"/>
    </source>
</evidence>
<evidence type="ECO:0000259" key="2">
    <source>
        <dbReference type="Pfam" id="PF00561"/>
    </source>
</evidence>
<dbReference type="SUPFAM" id="SSF53474">
    <property type="entry name" value="alpha/beta-Hydrolases"/>
    <property type="match status" value="1"/>
</dbReference>